<keyword evidence="3" id="KW-1185">Reference proteome</keyword>
<evidence type="ECO:0000313" key="3">
    <source>
        <dbReference type="Proteomes" id="UP000007490"/>
    </source>
</evidence>
<gene>
    <name evidence="2" type="ordered locus">Metbo_1659</name>
</gene>
<sequence precursor="true">MNYYKLPMIFLAVCLIFAPVSDAWTWSTHSNIVDSTYYSLPTSIHSKLSLSAMRDGSNDPDEKFHDYRDHSYPNSYNKALYYLNQGSSYYKQKKYYEASKSFGIASHYISDTFSAPHCVSGELSSQHQAYENQASKLKPHITAVTGNLKVLMYNGYTTEKSDWSNWQKTRSTYYTQKDLNRAASVTYMAICNSIKSSSTTKPILTNTGKYVGNSKTKKFHLKNCRYVDQISPDHKVYFSTRQAAINAGYLPCKVCNP</sequence>
<protein>
    <recommendedName>
        <fullName evidence="1">Phospholipase C/D domain-containing protein</fullName>
    </recommendedName>
</protein>
<dbReference type="Pfam" id="PF00882">
    <property type="entry name" value="Zn_dep_PLPC"/>
    <property type="match status" value="1"/>
</dbReference>
<dbReference type="RefSeq" id="WP_013645236.1">
    <property type="nucleotide sequence ID" value="NC_015216.1"/>
</dbReference>
<dbReference type="eggNOG" id="arCOG10205">
    <property type="taxonomic scope" value="Archaea"/>
</dbReference>
<dbReference type="SUPFAM" id="SSF57884">
    <property type="entry name" value="Ada DNA repair protein, N-terminal domain (N-Ada 10)"/>
    <property type="match status" value="1"/>
</dbReference>
<dbReference type="STRING" id="877455.Metbo_1659"/>
<dbReference type="AlphaFoldDB" id="F0T9D4"/>
<dbReference type="SUPFAM" id="SSF48537">
    <property type="entry name" value="Phospholipase C/P1 nuclease"/>
    <property type="match status" value="1"/>
</dbReference>
<evidence type="ECO:0000313" key="2">
    <source>
        <dbReference type="EMBL" id="ADZ09885.1"/>
    </source>
</evidence>
<reference evidence="2 3" key="2">
    <citation type="journal article" date="2014" name="Int. J. Syst. Evol. Microbiol.">
        <title>Methanobacterium paludis sp. nov. and a novel strain of Methanobacterium lacus isolated from northern peatlands.</title>
        <authorList>
            <person name="Cadillo-Quiroz H."/>
            <person name="Brauer S.L."/>
            <person name="Goodson N."/>
            <person name="Yavitt J.B."/>
            <person name="Zinder S.H."/>
        </authorList>
    </citation>
    <scope>NUCLEOTIDE SEQUENCE [LARGE SCALE GENOMIC DNA]</scope>
    <source>
        <strain evidence="2 3">AL-21</strain>
    </source>
</reference>
<dbReference type="Gene3D" id="1.10.575.10">
    <property type="entry name" value="P1 Nuclease"/>
    <property type="match status" value="1"/>
</dbReference>
<dbReference type="GeneID" id="25394739"/>
<dbReference type="InterPro" id="IPR029002">
    <property type="entry name" value="PLPC/GPLD1"/>
</dbReference>
<feature type="domain" description="Phospholipase C/D" evidence="1">
    <location>
        <begin position="28"/>
        <end position="175"/>
    </location>
</feature>
<dbReference type="GO" id="GO:0016788">
    <property type="term" value="F:hydrolase activity, acting on ester bonds"/>
    <property type="evidence" value="ECO:0007669"/>
    <property type="project" value="InterPro"/>
</dbReference>
<dbReference type="Gene3D" id="3.40.10.10">
    <property type="entry name" value="DNA Methylphosphotriester Repair Domain"/>
    <property type="match status" value="1"/>
</dbReference>
<dbReference type="HOGENOM" id="CLU_094458_0_0_2"/>
<evidence type="ECO:0000259" key="1">
    <source>
        <dbReference type="Pfam" id="PF00882"/>
    </source>
</evidence>
<dbReference type="InterPro" id="IPR035451">
    <property type="entry name" value="Ada-like_dom_sf"/>
</dbReference>
<organism evidence="2 3">
    <name type="scientific">Methanobacterium lacus (strain AL-21)</name>
    <dbReference type="NCBI Taxonomy" id="877455"/>
    <lineage>
        <taxon>Archaea</taxon>
        <taxon>Methanobacteriati</taxon>
        <taxon>Methanobacteriota</taxon>
        <taxon>Methanomada group</taxon>
        <taxon>Methanobacteria</taxon>
        <taxon>Methanobacteriales</taxon>
        <taxon>Methanobacteriaceae</taxon>
        <taxon>Methanobacterium</taxon>
    </lineage>
</organism>
<dbReference type="KEGG" id="mel:Metbo_1659"/>
<proteinExistence type="predicted"/>
<dbReference type="EMBL" id="CP002551">
    <property type="protein sequence ID" value="ADZ09885.1"/>
    <property type="molecule type" value="Genomic_DNA"/>
</dbReference>
<dbReference type="Proteomes" id="UP000007490">
    <property type="component" value="Chromosome"/>
</dbReference>
<reference evidence="3" key="1">
    <citation type="submission" date="2011-02" db="EMBL/GenBank/DDBJ databases">
        <title>Complete sequence of Methanobacterium sp. AL-21.</title>
        <authorList>
            <consortium name="US DOE Joint Genome Institute"/>
            <person name="Lucas S."/>
            <person name="Copeland A."/>
            <person name="Lapidus A."/>
            <person name="Cheng J.-F."/>
            <person name="Goodwin L."/>
            <person name="Pitluck S."/>
            <person name="Chertkov O."/>
            <person name="Detter J.C."/>
            <person name="Han C."/>
            <person name="Tapia R."/>
            <person name="Land M."/>
            <person name="Hauser L."/>
            <person name="Kyrpides N."/>
            <person name="Ivanova N."/>
            <person name="Mikhailova N."/>
            <person name="Pagani I."/>
            <person name="Cadillo-Quiroz H."/>
            <person name="Imachi H."/>
            <person name="Zinder S."/>
            <person name="Liu W."/>
            <person name="Woyke T."/>
        </authorList>
    </citation>
    <scope>NUCLEOTIDE SEQUENCE [LARGE SCALE GENOMIC DNA]</scope>
    <source>
        <strain evidence="3">AL-21</strain>
    </source>
</reference>
<dbReference type="InterPro" id="IPR008947">
    <property type="entry name" value="PLipase_C/P1_nuclease_dom_sf"/>
</dbReference>
<name>F0T9D4_METLA</name>
<accession>F0T9D4</accession>